<keyword evidence="1" id="KW-0812">Transmembrane</keyword>
<keyword evidence="1" id="KW-0472">Membrane</keyword>
<accession>A0A2W2BA20</accession>
<evidence type="ECO:0000313" key="2">
    <source>
        <dbReference type="EMBL" id="PZF72747.1"/>
    </source>
</evidence>
<evidence type="ECO:0000313" key="3">
    <source>
        <dbReference type="Proteomes" id="UP000248745"/>
    </source>
</evidence>
<feature type="transmembrane region" description="Helical" evidence="1">
    <location>
        <begin position="6"/>
        <end position="27"/>
    </location>
</feature>
<dbReference type="EMBL" id="QKTW01000017">
    <property type="protein sequence ID" value="PZF72747.1"/>
    <property type="molecule type" value="Genomic_DNA"/>
</dbReference>
<feature type="transmembrane region" description="Helical" evidence="1">
    <location>
        <begin position="111"/>
        <end position="136"/>
    </location>
</feature>
<reference evidence="2 3" key="1">
    <citation type="submission" date="2018-06" db="EMBL/GenBank/DDBJ databases">
        <title>Mucibacter soli gen. nov., sp. nov., a new member of the family Chitinophagaceae producing mucin.</title>
        <authorList>
            <person name="Kim M.-K."/>
            <person name="Park S."/>
            <person name="Kim T.-S."/>
            <person name="Joung Y."/>
            <person name="Han J.-H."/>
            <person name="Kim S.B."/>
        </authorList>
    </citation>
    <scope>NUCLEOTIDE SEQUENCE [LARGE SCALE GENOMIC DNA]</scope>
    <source>
        <strain evidence="2 3">R1-15</strain>
    </source>
</reference>
<feature type="transmembrane region" description="Helical" evidence="1">
    <location>
        <begin position="142"/>
        <end position="163"/>
    </location>
</feature>
<feature type="transmembrane region" description="Helical" evidence="1">
    <location>
        <begin position="39"/>
        <end position="60"/>
    </location>
</feature>
<keyword evidence="1" id="KW-1133">Transmembrane helix</keyword>
<dbReference type="AlphaFoldDB" id="A0A2W2BA20"/>
<dbReference type="RefSeq" id="WP_110999339.1">
    <property type="nucleotide sequence ID" value="NZ_QKTW01000017.1"/>
</dbReference>
<dbReference type="OrthoDB" id="1024052at2"/>
<dbReference type="InterPro" id="IPR035177">
    <property type="entry name" value="TssN"/>
</dbReference>
<organism evidence="2 3">
    <name type="scientific">Taibaiella soli</name>
    <dbReference type="NCBI Taxonomy" id="1649169"/>
    <lineage>
        <taxon>Bacteria</taxon>
        <taxon>Pseudomonadati</taxon>
        <taxon>Bacteroidota</taxon>
        <taxon>Chitinophagia</taxon>
        <taxon>Chitinophagales</taxon>
        <taxon>Chitinophagaceae</taxon>
        <taxon>Taibaiella</taxon>
    </lineage>
</organism>
<feature type="transmembrane region" description="Helical" evidence="1">
    <location>
        <begin position="66"/>
        <end position="90"/>
    </location>
</feature>
<evidence type="ECO:0000256" key="1">
    <source>
        <dbReference type="SAM" id="Phobius"/>
    </source>
</evidence>
<gene>
    <name evidence="2" type="ORF">DN068_12875</name>
</gene>
<name>A0A2W2BA20_9BACT</name>
<comment type="caution">
    <text evidence="2">The sequence shown here is derived from an EMBL/GenBank/DDBJ whole genome shotgun (WGS) entry which is preliminary data.</text>
</comment>
<proteinExistence type="predicted"/>
<dbReference type="Pfam" id="PF17555">
    <property type="entry name" value="TssN"/>
    <property type="match status" value="1"/>
</dbReference>
<keyword evidence="3" id="KW-1185">Reference proteome</keyword>
<evidence type="ECO:0008006" key="4">
    <source>
        <dbReference type="Google" id="ProtNLM"/>
    </source>
</evidence>
<protein>
    <recommendedName>
        <fullName evidence="4">TssN family type VI secretion system protein</fullName>
    </recommendedName>
</protein>
<dbReference type="Proteomes" id="UP000248745">
    <property type="component" value="Unassembled WGS sequence"/>
</dbReference>
<sequence length="310" mass="35700">MILTGIFIQYLLFPLIAFAMIGVMILLKKKNDFIQNKRLVVYPLVAVLILAIPGIGGMLGNKFSPWGYLAAQLFYLVLGRWHVGLLHHYFTGDRTTVVPTDEQREARSYAIFFEIAITILIMAIGGYIFSFLFNWLSPYKGYNIVAVTCILSFIVPLLFHYTYRSFVAIPFAIYSVWEVPKEKNDDNIISGDIGNLTVVNLELTKTTHDGRRITLQVKAPENIPFGDWMHRVLMDHKEKNQSDRIDTATEDGNPYGWVFYIKPSFFRPRQYLDFEKTIAQNHIKRKHMVVCRRVINGEEEKIIALGTPNK</sequence>